<keyword evidence="1" id="KW-0472">Membrane</keyword>
<reference evidence="2" key="1">
    <citation type="submission" date="2018-02" db="EMBL/GenBank/DDBJ databases">
        <title>Rhizophora mucronata_Transcriptome.</title>
        <authorList>
            <person name="Meera S.P."/>
            <person name="Sreeshan A."/>
            <person name="Augustine A."/>
        </authorList>
    </citation>
    <scope>NUCLEOTIDE SEQUENCE</scope>
    <source>
        <tissue evidence="2">Leaf</tissue>
    </source>
</reference>
<sequence length="55" mass="6365">MINLHCLFLENCLTQFTNSNKHDVFCPASSLMLCWLIPLSHFCISFATCIMYSNF</sequence>
<accession>A0A2P2QHM5</accession>
<keyword evidence="1" id="KW-0812">Transmembrane</keyword>
<name>A0A2P2QHM5_RHIMU</name>
<organism evidence="2">
    <name type="scientific">Rhizophora mucronata</name>
    <name type="common">Asiatic mangrove</name>
    <dbReference type="NCBI Taxonomy" id="61149"/>
    <lineage>
        <taxon>Eukaryota</taxon>
        <taxon>Viridiplantae</taxon>
        <taxon>Streptophyta</taxon>
        <taxon>Embryophyta</taxon>
        <taxon>Tracheophyta</taxon>
        <taxon>Spermatophyta</taxon>
        <taxon>Magnoliopsida</taxon>
        <taxon>eudicotyledons</taxon>
        <taxon>Gunneridae</taxon>
        <taxon>Pentapetalae</taxon>
        <taxon>rosids</taxon>
        <taxon>fabids</taxon>
        <taxon>Malpighiales</taxon>
        <taxon>Rhizophoraceae</taxon>
        <taxon>Rhizophora</taxon>
    </lineage>
</organism>
<dbReference type="AlphaFoldDB" id="A0A2P2QHM5"/>
<keyword evidence="1" id="KW-1133">Transmembrane helix</keyword>
<proteinExistence type="predicted"/>
<dbReference type="EMBL" id="GGEC01086024">
    <property type="protein sequence ID" value="MBX66508.1"/>
    <property type="molecule type" value="Transcribed_RNA"/>
</dbReference>
<evidence type="ECO:0000313" key="2">
    <source>
        <dbReference type="EMBL" id="MBX66508.1"/>
    </source>
</evidence>
<evidence type="ECO:0000256" key="1">
    <source>
        <dbReference type="SAM" id="Phobius"/>
    </source>
</evidence>
<feature type="transmembrane region" description="Helical" evidence="1">
    <location>
        <begin position="30"/>
        <end position="52"/>
    </location>
</feature>
<protein>
    <submittedName>
        <fullName evidence="2">Uncharacterized protein</fullName>
    </submittedName>
</protein>